<evidence type="ECO:0000256" key="9">
    <source>
        <dbReference type="PROSITE-ProRule" id="PRU00282"/>
    </source>
</evidence>
<sequence length="317" mass="34178">MSSSSLVSYESMVHALSGSCGSCSAMAITLPLDTVRTRMILDPSKGQADTFKLMLRILQDEGLMSLFHGAHSTITCVAVSNFIYFYTFHGLKQILVGPNAKQSASKDLVFACLSGALNVFVTNPLWVVNSKLKMQGRGTADLQGRRDGSGGPLKIKFKGLLDGLIKMVQSDGCAALWNGLAASLMLVSNPAIKFTVYEYLKRQVLKRQLSSTSLSALPAFVLGVLASSVATVATYPLQVVQVKLRHGHGYSNLSPNANTAKLFIYMIRNFGIGSLYRGLDGKLVQSLIAAGFMFLSYEKISALIFALFGLRKAIKSA</sequence>
<dbReference type="Proteomes" id="UP000318571">
    <property type="component" value="Chromosome 1"/>
</dbReference>
<dbReference type="GO" id="GO:0015230">
    <property type="term" value="F:FAD transmembrane transporter activity"/>
    <property type="evidence" value="ECO:0007669"/>
    <property type="project" value="TreeGrafter"/>
</dbReference>
<dbReference type="AlphaFoldDB" id="A0A553NU44"/>
<dbReference type="GO" id="GO:0015228">
    <property type="term" value="F:coenzyme A transmembrane transporter activity"/>
    <property type="evidence" value="ECO:0007669"/>
    <property type="project" value="TreeGrafter"/>
</dbReference>
<dbReference type="GO" id="GO:0080122">
    <property type="term" value="F:AMP transmembrane transporter activity"/>
    <property type="evidence" value="ECO:0007669"/>
    <property type="project" value="TreeGrafter"/>
</dbReference>
<dbReference type="InterPro" id="IPR052217">
    <property type="entry name" value="Mito/Peroxisomal_Carrier"/>
</dbReference>
<feature type="repeat" description="Solcar" evidence="9">
    <location>
        <begin position="214"/>
        <end position="303"/>
    </location>
</feature>
<feature type="transmembrane region" description="Helical" evidence="11">
    <location>
        <begin position="216"/>
        <end position="237"/>
    </location>
</feature>
<keyword evidence="3 10" id="KW-0813">Transport</keyword>
<dbReference type="Pfam" id="PF00153">
    <property type="entry name" value="Mito_carr"/>
    <property type="match status" value="3"/>
</dbReference>
<dbReference type="STRING" id="6832.A0A553NU44"/>
<evidence type="ECO:0000256" key="7">
    <source>
        <dbReference type="ARBA" id="ARBA00023136"/>
    </source>
</evidence>
<evidence type="ECO:0000256" key="11">
    <source>
        <dbReference type="SAM" id="Phobius"/>
    </source>
</evidence>
<name>A0A553NU44_TIGCA</name>
<keyword evidence="7 9" id="KW-0472">Membrane</keyword>
<organism evidence="12 13">
    <name type="scientific">Tigriopus californicus</name>
    <name type="common">Marine copepod</name>
    <dbReference type="NCBI Taxonomy" id="6832"/>
    <lineage>
        <taxon>Eukaryota</taxon>
        <taxon>Metazoa</taxon>
        <taxon>Ecdysozoa</taxon>
        <taxon>Arthropoda</taxon>
        <taxon>Crustacea</taxon>
        <taxon>Multicrustacea</taxon>
        <taxon>Hexanauplia</taxon>
        <taxon>Copepoda</taxon>
        <taxon>Harpacticoida</taxon>
        <taxon>Harpacticidae</taxon>
        <taxon>Tigriopus</taxon>
    </lineage>
</organism>
<evidence type="ECO:0000256" key="5">
    <source>
        <dbReference type="ARBA" id="ARBA00022737"/>
    </source>
</evidence>
<dbReference type="PROSITE" id="PS50920">
    <property type="entry name" value="SOLCAR"/>
    <property type="match status" value="3"/>
</dbReference>
<evidence type="ECO:0000256" key="4">
    <source>
        <dbReference type="ARBA" id="ARBA00022692"/>
    </source>
</evidence>
<dbReference type="GO" id="GO:0044610">
    <property type="term" value="F:FMN transmembrane transporter activity"/>
    <property type="evidence" value="ECO:0007669"/>
    <property type="project" value="TreeGrafter"/>
</dbReference>
<feature type="transmembrane region" description="Helical" evidence="11">
    <location>
        <begin position="108"/>
        <end position="128"/>
    </location>
</feature>
<keyword evidence="6 11" id="KW-1133">Transmembrane helix</keyword>
<keyword evidence="4 9" id="KW-0812">Transmembrane</keyword>
<keyword evidence="8" id="KW-0576">Peroxisome</keyword>
<comment type="caution">
    <text evidence="12">The sequence shown here is derived from an EMBL/GenBank/DDBJ whole genome shotgun (WGS) entry which is preliminary data.</text>
</comment>
<dbReference type="OMA" id="QFMMYEL"/>
<evidence type="ECO:0000313" key="13">
    <source>
        <dbReference type="Proteomes" id="UP000318571"/>
    </source>
</evidence>
<dbReference type="GO" id="GO:0005347">
    <property type="term" value="F:ATP transmembrane transporter activity"/>
    <property type="evidence" value="ECO:0007669"/>
    <property type="project" value="TreeGrafter"/>
</dbReference>
<evidence type="ECO:0000256" key="2">
    <source>
        <dbReference type="ARBA" id="ARBA00006375"/>
    </source>
</evidence>
<proteinExistence type="inferred from homology"/>
<feature type="repeat" description="Solcar" evidence="9">
    <location>
        <begin position="102"/>
        <end position="203"/>
    </location>
</feature>
<evidence type="ECO:0000256" key="6">
    <source>
        <dbReference type="ARBA" id="ARBA00022989"/>
    </source>
</evidence>
<evidence type="ECO:0000256" key="1">
    <source>
        <dbReference type="ARBA" id="ARBA00004585"/>
    </source>
</evidence>
<feature type="transmembrane region" description="Helical" evidence="11">
    <location>
        <begin position="62"/>
        <end position="88"/>
    </location>
</feature>
<evidence type="ECO:0000256" key="8">
    <source>
        <dbReference type="ARBA" id="ARBA00023140"/>
    </source>
</evidence>
<evidence type="ECO:0008006" key="14">
    <source>
        <dbReference type="Google" id="ProtNLM"/>
    </source>
</evidence>
<evidence type="ECO:0000313" key="12">
    <source>
        <dbReference type="EMBL" id="TRY68960.1"/>
    </source>
</evidence>
<dbReference type="GO" id="GO:0015217">
    <property type="term" value="F:ADP transmembrane transporter activity"/>
    <property type="evidence" value="ECO:0007669"/>
    <property type="project" value="TreeGrafter"/>
</dbReference>
<feature type="repeat" description="Solcar" evidence="9">
    <location>
        <begin position="9"/>
        <end position="94"/>
    </location>
</feature>
<dbReference type="Gene3D" id="1.50.40.10">
    <property type="entry name" value="Mitochondrial carrier domain"/>
    <property type="match status" value="1"/>
</dbReference>
<keyword evidence="13" id="KW-1185">Reference proteome</keyword>
<dbReference type="SUPFAM" id="SSF103506">
    <property type="entry name" value="Mitochondrial carrier"/>
    <property type="match status" value="1"/>
</dbReference>
<evidence type="ECO:0000256" key="3">
    <source>
        <dbReference type="ARBA" id="ARBA00022448"/>
    </source>
</evidence>
<accession>A0A553NU44</accession>
<gene>
    <name evidence="12" type="ORF">TCAL_07470</name>
</gene>
<keyword evidence="5" id="KW-0677">Repeat</keyword>
<reference evidence="12 13" key="1">
    <citation type="journal article" date="2018" name="Nat. Ecol. Evol.">
        <title>Genomic signatures of mitonuclear coevolution across populations of Tigriopus californicus.</title>
        <authorList>
            <person name="Barreto F.S."/>
            <person name="Watson E.T."/>
            <person name="Lima T.G."/>
            <person name="Willett C.S."/>
            <person name="Edmands S."/>
            <person name="Li W."/>
            <person name="Burton R.S."/>
        </authorList>
    </citation>
    <scope>NUCLEOTIDE SEQUENCE [LARGE SCALE GENOMIC DNA]</scope>
    <source>
        <strain evidence="12 13">San Diego</strain>
    </source>
</reference>
<protein>
    <recommendedName>
        <fullName evidence="14">Peroxisomal membrane protein PMP34</fullName>
    </recommendedName>
</protein>
<dbReference type="OrthoDB" id="10266426at2759"/>
<dbReference type="PANTHER" id="PTHR45939:SF5">
    <property type="entry name" value="PEROXISOMAL MEMBRANE PROTEIN PMP34"/>
    <property type="match status" value="1"/>
</dbReference>
<dbReference type="GO" id="GO:0051724">
    <property type="term" value="F:NAD transmembrane transporter activity"/>
    <property type="evidence" value="ECO:0007669"/>
    <property type="project" value="TreeGrafter"/>
</dbReference>
<comment type="similarity">
    <text evidence="2 10">Belongs to the mitochondrial carrier (TC 2.A.29) family.</text>
</comment>
<evidence type="ECO:0000256" key="10">
    <source>
        <dbReference type="RuleBase" id="RU000488"/>
    </source>
</evidence>
<dbReference type="InterPro" id="IPR023395">
    <property type="entry name" value="MCP_dom_sf"/>
</dbReference>
<dbReference type="EMBL" id="VCGU01000010">
    <property type="protein sequence ID" value="TRY68960.1"/>
    <property type="molecule type" value="Genomic_DNA"/>
</dbReference>
<feature type="transmembrane region" description="Helical" evidence="11">
    <location>
        <begin position="287"/>
        <end position="310"/>
    </location>
</feature>
<comment type="subcellular location">
    <subcellularLocation>
        <location evidence="1">Peroxisome membrane</location>
        <topology evidence="1">Multi-pass membrane protein</topology>
    </subcellularLocation>
</comment>
<dbReference type="GO" id="GO:0005778">
    <property type="term" value="C:peroxisomal membrane"/>
    <property type="evidence" value="ECO:0007669"/>
    <property type="project" value="UniProtKB-SubCell"/>
</dbReference>
<dbReference type="InterPro" id="IPR018108">
    <property type="entry name" value="MCP_transmembrane"/>
</dbReference>
<dbReference type="PANTHER" id="PTHR45939">
    <property type="entry name" value="PEROXISOMAL MEMBRANE PROTEIN PMP34-RELATED"/>
    <property type="match status" value="1"/>
</dbReference>